<keyword evidence="3" id="KW-0333">Golgi apparatus</keyword>
<keyword evidence="7" id="KW-1185">Reference proteome</keyword>
<organism evidence="6 7">
    <name type="scientific">Discostella pseudostelligera</name>
    <dbReference type="NCBI Taxonomy" id="259834"/>
    <lineage>
        <taxon>Eukaryota</taxon>
        <taxon>Sar</taxon>
        <taxon>Stramenopiles</taxon>
        <taxon>Ochrophyta</taxon>
        <taxon>Bacillariophyta</taxon>
        <taxon>Coscinodiscophyceae</taxon>
        <taxon>Thalassiosirophycidae</taxon>
        <taxon>Stephanodiscales</taxon>
        <taxon>Stephanodiscaceae</taxon>
        <taxon>Discostella</taxon>
    </lineage>
</organism>
<name>A0ABD3N2Y2_9STRA</name>
<dbReference type="GO" id="GO:0031410">
    <property type="term" value="C:cytoplasmic vesicle"/>
    <property type="evidence" value="ECO:0007669"/>
    <property type="project" value="UniProtKB-SubCell"/>
</dbReference>
<accession>A0ABD3N2Y2</accession>
<evidence type="ECO:0000313" key="6">
    <source>
        <dbReference type="EMBL" id="KAL3769421.1"/>
    </source>
</evidence>
<feature type="region of interest" description="Disordered" evidence="5">
    <location>
        <begin position="330"/>
        <end position="369"/>
    </location>
</feature>
<gene>
    <name evidence="6" type="ORF">ACHAWU_008830</name>
</gene>
<reference evidence="6 7" key="1">
    <citation type="submission" date="2024-10" db="EMBL/GenBank/DDBJ databases">
        <title>Updated reference genomes for cyclostephanoid diatoms.</title>
        <authorList>
            <person name="Roberts W.R."/>
            <person name="Alverson A.J."/>
        </authorList>
    </citation>
    <scope>NUCLEOTIDE SEQUENCE [LARGE SCALE GENOMIC DNA]</scope>
    <source>
        <strain evidence="6 7">AJA232-27</strain>
    </source>
</reference>
<feature type="compositionally biased region" description="Low complexity" evidence="5">
    <location>
        <begin position="280"/>
        <end position="294"/>
    </location>
</feature>
<dbReference type="GO" id="GO:0005794">
    <property type="term" value="C:Golgi apparatus"/>
    <property type="evidence" value="ECO:0007669"/>
    <property type="project" value="UniProtKB-SubCell"/>
</dbReference>
<evidence type="ECO:0008006" key="8">
    <source>
        <dbReference type="Google" id="ProtNLM"/>
    </source>
</evidence>
<feature type="compositionally biased region" description="Polar residues" evidence="5">
    <location>
        <begin position="267"/>
        <end position="279"/>
    </location>
</feature>
<dbReference type="PANTHER" id="PTHR21514">
    <property type="entry name" value="AP-4 COMPLEX ACCESSORY SUBUNIT TEPSIN"/>
    <property type="match status" value="1"/>
</dbReference>
<protein>
    <recommendedName>
        <fullName evidence="8">ENTH domain-containing protein</fullName>
    </recommendedName>
</protein>
<comment type="caution">
    <text evidence="6">The sequence shown here is derived from an EMBL/GenBank/DDBJ whole genome shotgun (WGS) entry which is preliminary data.</text>
</comment>
<dbReference type="InterPro" id="IPR035802">
    <property type="entry name" value="ENTH/VHS_tepsin"/>
</dbReference>
<sequence length="839" mass="85622">MDKAALTRATDSTSAPTPGYLYNDIAKTLNTPQTCSDTLTFLLSRLSKNNVHVKRKSLKVLSKISAHPSSRGMMKRCVVHNPSAITAIKEALAYRGTMDAVTGDQYNVEVREAAKECLEVVYSDAGEMSATMTGGGLGGMGSGGGYGGGGAAAYGAPMGGGPPGSGMAGSGGSPSRMGGSRMEGIGNPMFADPRLTQNSNEGFGVAGLGQLGELASNVGGAMLDMIKDPLARNVDSTVIGGGARGGGYNPNARPDPYSQPPPGRGNLSMQTGGQWTMASNRGPNAIGNAANAIPTSSTTQHQQNSEYYKTRDAHQQGGQAFSWAASGGAAAAASGPPAAPSGVGGSWATAPVAPPPQQQPPAHHHMSVASAALQPPVSAVQPNNYTGGNSYGVGVGVAASSAGGGDYERNLILDLCPPGGMKAEPPQDKLDEFARAIPSLNPDVVCPALLDALEEGNPWIMRAKALCVIETVLKVEAERNGEVQAYSDFFHACSGEIEPLVNHARASVKGPAKRVLALLGIDEVPMNGSDNTAVAAQDPMTAPAVNLLDFDEPVASPATELPTAAPLPPSAVNASSVTATASTGSSLFSGLNTKAASAPVVADSSVQARPSAVPAIPVAAAPQQQDDLLGGMGSETTATSASADLFSNVAVKSTGAKIESTTANGAAFEPAVNAALSPVPGSAFGFMNATPVSPVPPPPVTAASPGTPSTASFDPLLSMGMSNNNTTIAPAPTASMTPQMQQMQLAYQQNLMMMQQQMQQMQMQRGNIGVPGLPLSMPVLAATPTQTAKQPIMGANYMRQVPGVSGDKMSSFSFLGSDPKKKDNNSFDFVRDAMKNEKK</sequence>
<feature type="compositionally biased region" description="Polar residues" evidence="5">
    <location>
        <begin position="295"/>
        <end position="307"/>
    </location>
</feature>
<evidence type="ECO:0000256" key="3">
    <source>
        <dbReference type="ARBA" id="ARBA00023034"/>
    </source>
</evidence>
<proteinExistence type="predicted"/>
<dbReference type="Gene3D" id="1.25.40.90">
    <property type="match status" value="1"/>
</dbReference>
<evidence type="ECO:0000313" key="7">
    <source>
        <dbReference type="Proteomes" id="UP001530293"/>
    </source>
</evidence>
<evidence type="ECO:0000256" key="2">
    <source>
        <dbReference type="ARBA" id="ARBA00004555"/>
    </source>
</evidence>
<evidence type="ECO:0000256" key="1">
    <source>
        <dbReference type="ARBA" id="ARBA00004541"/>
    </source>
</evidence>
<comment type="subcellular location">
    <subcellularLocation>
        <location evidence="1">Cytoplasmic vesicle</location>
    </subcellularLocation>
    <subcellularLocation>
        <location evidence="2">Golgi apparatus</location>
    </subcellularLocation>
</comment>
<dbReference type="Proteomes" id="UP001530293">
    <property type="component" value="Unassembled WGS sequence"/>
</dbReference>
<dbReference type="CDD" id="cd03572">
    <property type="entry name" value="ENTH_like_Tepsin"/>
    <property type="match status" value="1"/>
</dbReference>
<evidence type="ECO:0000256" key="5">
    <source>
        <dbReference type="SAM" id="MobiDB-lite"/>
    </source>
</evidence>
<dbReference type="InterPro" id="IPR008942">
    <property type="entry name" value="ENTH_VHS"/>
</dbReference>
<feature type="region of interest" description="Disordered" evidence="5">
    <location>
        <begin position="241"/>
        <end position="315"/>
    </location>
</feature>
<dbReference type="InterPro" id="IPR039273">
    <property type="entry name" value="TEPSIN"/>
</dbReference>
<evidence type="ECO:0000256" key="4">
    <source>
        <dbReference type="ARBA" id="ARBA00023329"/>
    </source>
</evidence>
<keyword evidence="4" id="KW-0968">Cytoplasmic vesicle</keyword>
<dbReference type="PANTHER" id="PTHR21514:SF0">
    <property type="entry name" value="AP-4 COMPLEX ACCESSORY SUBUNIT TEPSIN"/>
    <property type="match status" value="1"/>
</dbReference>
<dbReference type="AlphaFoldDB" id="A0ABD3N2Y2"/>
<dbReference type="EMBL" id="JALLBG020000055">
    <property type="protein sequence ID" value="KAL3769421.1"/>
    <property type="molecule type" value="Genomic_DNA"/>
</dbReference>